<feature type="transmembrane region" description="Helical" evidence="6">
    <location>
        <begin position="141"/>
        <end position="164"/>
    </location>
</feature>
<evidence type="ECO:0000256" key="6">
    <source>
        <dbReference type="SAM" id="Phobius"/>
    </source>
</evidence>
<protein>
    <submittedName>
        <fullName evidence="8">MFS transporter</fullName>
    </submittedName>
</protein>
<dbReference type="OrthoDB" id="9814237at2"/>
<evidence type="ECO:0000256" key="2">
    <source>
        <dbReference type="ARBA" id="ARBA00022475"/>
    </source>
</evidence>
<feature type="transmembrane region" description="Helical" evidence="6">
    <location>
        <begin position="343"/>
        <end position="364"/>
    </location>
</feature>
<evidence type="ECO:0000256" key="3">
    <source>
        <dbReference type="ARBA" id="ARBA00022692"/>
    </source>
</evidence>
<evidence type="ECO:0000256" key="5">
    <source>
        <dbReference type="ARBA" id="ARBA00023136"/>
    </source>
</evidence>
<dbReference type="SUPFAM" id="SSF103473">
    <property type="entry name" value="MFS general substrate transporter"/>
    <property type="match status" value="1"/>
</dbReference>
<dbReference type="InterPro" id="IPR020846">
    <property type="entry name" value="MFS_dom"/>
</dbReference>
<evidence type="ECO:0000256" key="4">
    <source>
        <dbReference type="ARBA" id="ARBA00022989"/>
    </source>
</evidence>
<dbReference type="RefSeq" id="WP_114532305.1">
    <property type="nucleotide sequence ID" value="NZ_QQBH01000030.1"/>
</dbReference>
<name>A0A369UZD4_9ACTN</name>
<keyword evidence="3 6" id="KW-0812">Transmembrane</keyword>
<feature type="transmembrane region" description="Helical" evidence="6">
    <location>
        <begin position="60"/>
        <end position="79"/>
    </location>
</feature>
<feature type="domain" description="Major facilitator superfamily (MFS) profile" evidence="7">
    <location>
        <begin position="21"/>
        <end position="394"/>
    </location>
</feature>
<proteinExistence type="predicted"/>
<feature type="transmembrane region" description="Helical" evidence="6">
    <location>
        <begin position="112"/>
        <end position="134"/>
    </location>
</feature>
<dbReference type="AlphaFoldDB" id="A0A369UZD4"/>
<feature type="transmembrane region" description="Helical" evidence="6">
    <location>
        <begin position="176"/>
        <end position="195"/>
    </location>
</feature>
<dbReference type="EMBL" id="QQBH01000030">
    <property type="protein sequence ID" value="RDD85138.1"/>
    <property type="molecule type" value="Genomic_DNA"/>
</dbReference>
<keyword evidence="5 6" id="KW-0472">Membrane</keyword>
<dbReference type="Pfam" id="PF07690">
    <property type="entry name" value="MFS_1"/>
    <property type="match status" value="1"/>
</dbReference>
<dbReference type="GO" id="GO:0005886">
    <property type="term" value="C:plasma membrane"/>
    <property type="evidence" value="ECO:0007669"/>
    <property type="project" value="UniProtKB-SubCell"/>
</dbReference>
<feature type="transmembrane region" description="Helical" evidence="6">
    <location>
        <begin position="284"/>
        <end position="306"/>
    </location>
</feature>
<dbReference type="InterPro" id="IPR011701">
    <property type="entry name" value="MFS"/>
</dbReference>
<evidence type="ECO:0000313" key="9">
    <source>
        <dbReference type="Proteomes" id="UP000253742"/>
    </source>
</evidence>
<feature type="transmembrane region" description="Helical" evidence="6">
    <location>
        <begin position="370"/>
        <end position="390"/>
    </location>
</feature>
<dbReference type="Proteomes" id="UP000253742">
    <property type="component" value="Unassembled WGS sequence"/>
</dbReference>
<sequence>MATKTIPVQKPTTDERVSWPPVVSLSLGVFALVMAEFLPASLLPRMAEDLGVSEGAAGQSVTVTAVGAGIAGLLLPVALPRVNRRYTMIVLTALAIASNLLVATAPNLTVLLAARLLLGIALGGFWALAIAMAAQLVPSAYLGRAVTVINAGVSVATIAAVPLGSWLGDLWGWRQVFLLGAGAAVLAVIVQVSALPNVASNSVSGLRVLGTMLRSGFLVTGLLAIFLIVSGHFTGFTYIRPAAESMSDIDGGGLAVLLFLYGIGNVLGTGLSGFVADRSLRMTAFLYPTVLGAGQLAMVITGGSVAGLFVTAALWGFGFGGVPTLAQTWAAKAEPTRLEQAGGLIVAVFSLAIASGAVFGGLLLDGVAKSAPLVAGGIATVVGGIALGNVRRRR</sequence>
<comment type="subcellular location">
    <subcellularLocation>
        <location evidence="1">Cell membrane</location>
        <topology evidence="1">Multi-pass membrane protein</topology>
    </subcellularLocation>
</comment>
<feature type="transmembrane region" description="Helical" evidence="6">
    <location>
        <begin position="251"/>
        <end position="272"/>
    </location>
</feature>
<evidence type="ECO:0000259" key="7">
    <source>
        <dbReference type="PROSITE" id="PS50850"/>
    </source>
</evidence>
<evidence type="ECO:0000313" key="8">
    <source>
        <dbReference type="EMBL" id="RDD85138.1"/>
    </source>
</evidence>
<feature type="transmembrane region" description="Helical" evidence="6">
    <location>
        <begin position="21"/>
        <end position="40"/>
    </location>
</feature>
<keyword evidence="4 6" id="KW-1133">Transmembrane helix</keyword>
<keyword evidence="2" id="KW-1003">Cell membrane</keyword>
<organism evidence="8 9">
    <name type="scientific">Streptomyces parvulus</name>
    <dbReference type="NCBI Taxonomy" id="146923"/>
    <lineage>
        <taxon>Bacteria</taxon>
        <taxon>Bacillati</taxon>
        <taxon>Actinomycetota</taxon>
        <taxon>Actinomycetes</taxon>
        <taxon>Kitasatosporales</taxon>
        <taxon>Streptomycetaceae</taxon>
        <taxon>Streptomyces</taxon>
    </lineage>
</organism>
<dbReference type="InterPro" id="IPR050189">
    <property type="entry name" value="MFS_Efflux_Transporters"/>
</dbReference>
<dbReference type="PANTHER" id="PTHR43124:SF5">
    <property type="entry name" value="PURINE RIBONUCLEOSIDE EFFLUX PUMP NEPI"/>
    <property type="match status" value="1"/>
</dbReference>
<feature type="transmembrane region" description="Helical" evidence="6">
    <location>
        <begin position="216"/>
        <end position="239"/>
    </location>
</feature>
<gene>
    <name evidence="8" type="ORF">DVZ84_31995</name>
</gene>
<dbReference type="Gene3D" id="1.20.1250.20">
    <property type="entry name" value="MFS general substrate transporter like domains"/>
    <property type="match status" value="1"/>
</dbReference>
<accession>A0A369UZD4</accession>
<dbReference type="PROSITE" id="PS50850">
    <property type="entry name" value="MFS"/>
    <property type="match status" value="1"/>
</dbReference>
<dbReference type="InterPro" id="IPR036259">
    <property type="entry name" value="MFS_trans_sf"/>
</dbReference>
<feature type="transmembrane region" description="Helical" evidence="6">
    <location>
        <begin position="86"/>
        <end position="106"/>
    </location>
</feature>
<evidence type="ECO:0000256" key="1">
    <source>
        <dbReference type="ARBA" id="ARBA00004651"/>
    </source>
</evidence>
<dbReference type="GO" id="GO:0022857">
    <property type="term" value="F:transmembrane transporter activity"/>
    <property type="evidence" value="ECO:0007669"/>
    <property type="project" value="InterPro"/>
</dbReference>
<comment type="caution">
    <text evidence="8">The sequence shown here is derived from an EMBL/GenBank/DDBJ whole genome shotgun (WGS) entry which is preliminary data.</text>
</comment>
<dbReference type="PANTHER" id="PTHR43124">
    <property type="entry name" value="PURINE EFFLUX PUMP PBUE"/>
    <property type="match status" value="1"/>
</dbReference>
<dbReference type="CDD" id="cd17324">
    <property type="entry name" value="MFS_NepI_like"/>
    <property type="match status" value="1"/>
</dbReference>
<feature type="transmembrane region" description="Helical" evidence="6">
    <location>
        <begin position="312"/>
        <end position="331"/>
    </location>
</feature>
<reference evidence="8 9" key="1">
    <citation type="submission" date="2018-07" db="EMBL/GenBank/DDBJ databases">
        <title>Genome guided investigation of antibiotics producing actinomycetales strain isolated from a Macau mangrove ecosystem.</title>
        <authorList>
            <person name="Hu D."/>
        </authorList>
    </citation>
    <scope>NUCLEOTIDE SEQUENCE [LARGE SCALE GENOMIC DNA]</scope>
    <source>
        <strain evidence="8 9">2297</strain>
    </source>
</reference>